<evidence type="ECO:0000313" key="2">
    <source>
        <dbReference type="WBParaSite" id="PSU_v2.g6211.t1"/>
    </source>
</evidence>
<protein>
    <submittedName>
        <fullName evidence="2">Uncharacterized protein</fullName>
    </submittedName>
</protein>
<organism evidence="1 2">
    <name type="scientific">Panagrolaimus superbus</name>
    <dbReference type="NCBI Taxonomy" id="310955"/>
    <lineage>
        <taxon>Eukaryota</taxon>
        <taxon>Metazoa</taxon>
        <taxon>Ecdysozoa</taxon>
        <taxon>Nematoda</taxon>
        <taxon>Chromadorea</taxon>
        <taxon>Rhabditida</taxon>
        <taxon>Tylenchina</taxon>
        <taxon>Panagrolaimomorpha</taxon>
        <taxon>Panagrolaimoidea</taxon>
        <taxon>Panagrolaimidae</taxon>
        <taxon>Panagrolaimus</taxon>
    </lineage>
</organism>
<dbReference type="WBParaSite" id="PSU_v2.g6211.t1">
    <property type="protein sequence ID" value="PSU_v2.g6211.t1"/>
    <property type="gene ID" value="PSU_v2.g6211"/>
</dbReference>
<proteinExistence type="predicted"/>
<dbReference type="AlphaFoldDB" id="A0A914Z7J2"/>
<reference evidence="2" key="1">
    <citation type="submission" date="2022-11" db="UniProtKB">
        <authorList>
            <consortium name="WormBaseParasite"/>
        </authorList>
    </citation>
    <scope>IDENTIFICATION</scope>
</reference>
<sequence length="233" mass="26178">MFQVKCKSHDINGKTTLVPASPVNDGETYYIIISIFDECETETNPSQMVPLSPMTSITLSPPMTPRTSQQHRRIFDNFSSPSRSFSVLSFDTSPSEVRGFPGSQIPDYINPTSYNPTPLVTTFAVDEVQNRPALVQTTKMLPLGKNQKNPTTSILSLSLVPINARCLWIAKMVKEDKAKIPEIVIAKFPVFKTNGAWVRFNIFNAIIAIRFQLQHDFVYTLENAYKLPVFNVS</sequence>
<dbReference type="Proteomes" id="UP000887577">
    <property type="component" value="Unplaced"/>
</dbReference>
<keyword evidence="1" id="KW-1185">Reference proteome</keyword>
<evidence type="ECO:0000313" key="1">
    <source>
        <dbReference type="Proteomes" id="UP000887577"/>
    </source>
</evidence>
<name>A0A914Z7J2_9BILA</name>
<accession>A0A914Z7J2</accession>